<evidence type="ECO:0000256" key="21">
    <source>
        <dbReference type="PROSITE-ProRule" id="PRU01379"/>
    </source>
</evidence>
<feature type="region of interest" description="Disordered" evidence="22">
    <location>
        <begin position="1162"/>
        <end position="1197"/>
    </location>
</feature>
<evidence type="ECO:0000256" key="19">
    <source>
        <dbReference type="ARBA" id="ARBA00032928"/>
    </source>
</evidence>
<keyword evidence="9" id="KW-0378">Hydrolase</keyword>
<feature type="compositionally biased region" description="Pro residues" evidence="22">
    <location>
        <begin position="271"/>
        <end position="291"/>
    </location>
</feature>
<protein>
    <recommendedName>
        <fullName evidence="14">Cytosolic carboxypeptidase-like protein 5</fullName>
        <ecNumber evidence="17">3.4.17.24</ecNumber>
    </recommendedName>
    <alternativeName>
        <fullName evidence="19">ATP/GTP-binding protein-like 5</fullName>
    </alternativeName>
    <alternativeName>
        <fullName evidence="18">Protein deglutamylase CCP5</fullName>
    </alternativeName>
</protein>
<feature type="compositionally biased region" description="Low complexity" evidence="22">
    <location>
        <begin position="873"/>
        <end position="883"/>
    </location>
</feature>
<evidence type="ECO:0000256" key="20">
    <source>
        <dbReference type="ARBA" id="ARBA00047714"/>
    </source>
</evidence>
<comment type="catalytic activity">
    <reaction evidence="16">
        <text>C-terminal L-alpha-aminoacyl-L-glutamyl-[tubulin] + H2O = C-terminal L-alpha-aminoacyl-[tubulin] + L-glutamate</text>
        <dbReference type="Rhea" id="RHEA:63796"/>
        <dbReference type="Rhea" id="RHEA-COMP:16436"/>
        <dbReference type="Rhea" id="RHEA-COMP:16437"/>
        <dbReference type="ChEBI" id="CHEBI:15377"/>
        <dbReference type="ChEBI" id="CHEBI:29985"/>
        <dbReference type="ChEBI" id="CHEBI:90782"/>
        <dbReference type="ChEBI" id="CHEBI:149556"/>
        <dbReference type="EC" id="3.4.17.24"/>
    </reaction>
    <physiologicalReaction direction="left-to-right" evidence="16">
        <dbReference type="Rhea" id="RHEA:63797"/>
    </physiologicalReaction>
</comment>
<evidence type="ECO:0000256" key="14">
    <source>
        <dbReference type="ARBA" id="ARBA00024141"/>
    </source>
</evidence>
<feature type="compositionally biased region" description="Low complexity" evidence="22">
    <location>
        <begin position="787"/>
        <end position="810"/>
    </location>
</feature>
<dbReference type="Gene3D" id="2.60.40.3120">
    <property type="match status" value="1"/>
</dbReference>
<evidence type="ECO:0000256" key="7">
    <source>
        <dbReference type="ARBA" id="ARBA00022670"/>
    </source>
</evidence>
<evidence type="ECO:0000313" key="24">
    <source>
        <dbReference type="EMBL" id="KAG2498891.1"/>
    </source>
</evidence>
<dbReference type="PANTHER" id="PTHR12756">
    <property type="entry name" value="CYTOSOLIC CARBOXYPEPTIDASE"/>
    <property type="match status" value="1"/>
</dbReference>
<dbReference type="Pfam" id="PF00246">
    <property type="entry name" value="Peptidase_M14"/>
    <property type="match status" value="1"/>
</dbReference>
<dbReference type="GO" id="GO:0030496">
    <property type="term" value="C:midbody"/>
    <property type="evidence" value="ECO:0007669"/>
    <property type="project" value="UniProtKB-SubCell"/>
</dbReference>
<keyword evidence="8" id="KW-0479">Metal-binding</keyword>
<dbReference type="EMBL" id="JAEHOE010000008">
    <property type="protein sequence ID" value="KAG2498891.1"/>
    <property type="molecule type" value="Genomic_DNA"/>
</dbReference>
<feature type="compositionally biased region" description="Low complexity" evidence="22">
    <location>
        <begin position="295"/>
        <end position="304"/>
    </location>
</feature>
<feature type="compositionally biased region" description="Gly residues" evidence="22">
    <location>
        <begin position="305"/>
        <end position="314"/>
    </location>
</feature>
<dbReference type="OrthoDB" id="10253041at2759"/>
<comment type="similarity">
    <text evidence="5 21">Belongs to the peptidase M14 family.</text>
</comment>
<keyword evidence="10" id="KW-0862">Zinc</keyword>
<keyword evidence="6" id="KW-0963">Cytoplasm</keyword>
<feature type="region of interest" description="Disordered" evidence="22">
    <location>
        <begin position="181"/>
        <end position="331"/>
    </location>
</feature>
<dbReference type="PROSITE" id="PS52035">
    <property type="entry name" value="PEPTIDASE_M14"/>
    <property type="match status" value="1"/>
</dbReference>
<dbReference type="AlphaFoldDB" id="A0A835YDK3"/>
<evidence type="ECO:0000256" key="18">
    <source>
        <dbReference type="ARBA" id="ARBA00032753"/>
    </source>
</evidence>
<evidence type="ECO:0000256" key="15">
    <source>
        <dbReference type="ARBA" id="ARBA00024524"/>
    </source>
</evidence>
<keyword evidence="25" id="KW-1185">Reference proteome</keyword>
<evidence type="ECO:0000256" key="17">
    <source>
        <dbReference type="ARBA" id="ARBA00026108"/>
    </source>
</evidence>
<dbReference type="GO" id="GO:0005634">
    <property type="term" value="C:nucleus"/>
    <property type="evidence" value="ECO:0007669"/>
    <property type="project" value="UniProtKB-SubCell"/>
</dbReference>
<dbReference type="EC" id="3.4.17.24" evidence="17"/>
<dbReference type="GO" id="GO:0005819">
    <property type="term" value="C:spindle"/>
    <property type="evidence" value="ECO:0007669"/>
    <property type="project" value="UniProtKB-SubCell"/>
</dbReference>
<comment type="catalytic activity">
    <reaction evidence="15">
        <text>C-terminal L-alpha-aminoacyl-L-glutamyl-L-glutamyl-[tubulin] + H2O = C-terminal L-alpha-aminoacyl-L-glutamyl-[tubulin] + L-glutamate</text>
        <dbReference type="Rhea" id="RHEA:63792"/>
        <dbReference type="Rhea" id="RHEA-COMP:16435"/>
        <dbReference type="Rhea" id="RHEA-COMP:16436"/>
        <dbReference type="ChEBI" id="CHEBI:15377"/>
        <dbReference type="ChEBI" id="CHEBI:29985"/>
        <dbReference type="ChEBI" id="CHEBI:149555"/>
        <dbReference type="ChEBI" id="CHEBI:149556"/>
        <dbReference type="EC" id="3.4.17.24"/>
    </reaction>
    <physiologicalReaction direction="left-to-right" evidence="15">
        <dbReference type="Rhea" id="RHEA:63793"/>
    </physiologicalReaction>
</comment>
<evidence type="ECO:0000256" key="6">
    <source>
        <dbReference type="ARBA" id="ARBA00022490"/>
    </source>
</evidence>
<keyword evidence="7" id="KW-0645">Protease</keyword>
<dbReference type="GO" id="GO:0006508">
    <property type="term" value="P:proteolysis"/>
    <property type="evidence" value="ECO:0007669"/>
    <property type="project" value="UniProtKB-KW"/>
</dbReference>
<feature type="compositionally biased region" description="Acidic residues" evidence="22">
    <location>
        <begin position="926"/>
        <end position="937"/>
    </location>
</feature>
<feature type="compositionally biased region" description="Polar residues" evidence="22">
    <location>
        <begin position="1182"/>
        <end position="1197"/>
    </location>
</feature>
<keyword evidence="11" id="KW-0482">Metalloprotease</keyword>
<evidence type="ECO:0000256" key="11">
    <source>
        <dbReference type="ARBA" id="ARBA00023049"/>
    </source>
</evidence>
<evidence type="ECO:0000259" key="23">
    <source>
        <dbReference type="PROSITE" id="PS52035"/>
    </source>
</evidence>
<evidence type="ECO:0000256" key="4">
    <source>
        <dbReference type="ARBA" id="ARBA00004214"/>
    </source>
</evidence>
<feature type="region of interest" description="Disordered" evidence="22">
    <location>
        <begin position="859"/>
        <end position="968"/>
    </location>
</feature>
<feature type="active site" description="Proton donor/acceptor" evidence="21">
    <location>
        <position position="608"/>
    </location>
</feature>
<evidence type="ECO:0000256" key="9">
    <source>
        <dbReference type="ARBA" id="ARBA00022801"/>
    </source>
</evidence>
<dbReference type="Gene3D" id="3.40.630.10">
    <property type="entry name" value="Zn peptidases"/>
    <property type="match status" value="1"/>
</dbReference>
<dbReference type="Proteomes" id="UP000612055">
    <property type="component" value="Unassembled WGS sequence"/>
</dbReference>
<dbReference type="InterPro" id="IPR000834">
    <property type="entry name" value="Peptidase_M14"/>
</dbReference>
<feature type="region of interest" description="Disordered" evidence="22">
    <location>
        <begin position="733"/>
        <end position="752"/>
    </location>
</feature>
<dbReference type="InterPro" id="IPR040626">
    <property type="entry name" value="Pepdidase_M14_N"/>
</dbReference>
<sequence length="1197" mass="122008">MSSERCHPEDERILLPPTLPKPIETKAECKWKVGKYTFRADFDSANLDSVEQGPMSNEFMLRTRRDCGGTQNEKATRTWFYFSAVGHSTGDSIVFNVLNLNKQSRLYSADYRPVFWCPSLPEWQPLRLKVTYRREGDDFQLRFCHRFESDEETLFAFAIPFSYQQTLDMLDHLDEMLREYGNLPSPASEDSSAGGARAASPASASASVPTSPSPADGEASATSLDSTGATTSGAPSGGIGAALPATPRSSGATSPSSAAAATSPRTTPATPAGPAPPLPSPGLPPRAPSPFTPVSSAASRPGAGARPGAGGRGPGASSNPFSSASSASSLPFGSSAAARRASGVPSTSAAGSIPSALPSPRGDARLYYRRQLLTLTLEGRRVEVLTITDLAGATGELEPPIPGVFEHDPGPPAACFRDKKVFFVSSRVHPGETPATHMFNGLLAFLLRRTDPRAAELRRRFVFKLVPIVNPDGVAVGNYRTDTLGQNLNRFYTGVPDQDLQPSVFAVKSLLMHYTAQGLLEYYIDLHAHANKKGVFLFGNTMDDPEAHLSSLAYARLVALNCPVFDFVGCNYTEKNMSRADKDGASKEGAGRVALYRETGLTHLYTVEANYNTARLLNTVPPASGDHGGRASPPCNKRFPPKFTAGVLQGAGRALLVAALDLEGANPWSRLPHSEHRSVEGVKTWVMSVLRAAPETRAAHLPPMSEAAVEALRGAATSGVLRVSAALGGLARAGRPSAGYDSPSSSAVGYSSASSLGSPSPVAFGRTVAGASGGPTPTRRFPPPVPARRQNSSLPALGASASASPGPAPSYGRRGIMAAVGIGAGPGGGGGGGPLGGGSGAGAGMGALARSSSLPARSGAAAVSSLRAQQQRSTGSSLGSTSGEHPRRELGSTAGEEGGEQAGEDAGRELGEEAEGLPEGPADGDGPSDSDGDEEGEGERRSGGPQGSSASPSANKPASARQRAAEPAPLRAVTMQTYKGTVVYCTRPVTEFRIPLADGPLASSSITAPAVSIPATAGGSGYPASPSALATTVSVEGLVQAQAQAQAQARSGFVGGMPAGPRTPGRPLSAGAVGRPMAFGRSPSATGTGAAGPAGAAASSGVLSAAKVAAAVAAHTAALAAGSGSGVSVPFGRRSVMAGASSLMSSRPIGGPGGVITLGGGAAHGGAEHGAASKQRTGGGSSFVNFVRSQSGGRRNR</sequence>
<comment type="cofactor">
    <cofactor evidence="1">
        <name>Zn(2+)</name>
        <dbReference type="ChEBI" id="CHEBI:29105"/>
    </cofactor>
</comment>
<dbReference type="PANTHER" id="PTHR12756:SF12">
    <property type="entry name" value="CYTOSOLIC CARBOXYPEPTIDASE-LIKE PROTEIN 5"/>
    <property type="match status" value="1"/>
</dbReference>
<evidence type="ECO:0000256" key="1">
    <source>
        <dbReference type="ARBA" id="ARBA00001947"/>
    </source>
</evidence>
<evidence type="ECO:0000256" key="22">
    <source>
        <dbReference type="SAM" id="MobiDB-lite"/>
    </source>
</evidence>
<evidence type="ECO:0000256" key="12">
    <source>
        <dbReference type="ARBA" id="ARBA00023212"/>
    </source>
</evidence>
<dbReference type="InterPro" id="IPR050821">
    <property type="entry name" value="Cytosolic_carboxypeptidase"/>
</dbReference>
<evidence type="ECO:0000256" key="3">
    <source>
        <dbReference type="ARBA" id="ARBA00004186"/>
    </source>
</evidence>
<feature type="compositionally biased region" description="Low complexity" evidence="22">
    <location>
        <begin position="241"/>
        <end position="270"/>
    </location>
</feature>
<dbReference type="Pfam" id="PF18027">
    <property type="entry name" value="Pepdidase_M14_N"/>
    <property type="match status" value="1"/>
</dbReference>
<comment type="subcellular location">
    <subcellularLocation>
        <location evidence="3">Cytoplasm</location>
        <location evidence="3">Cytoskeleton</location>
        <location evidence="3">Spindle</location>
    </subcellularLocation>
    <subcellularLocation>
        <location evidence="4">Midbody</location>
    </subcellularLocation>
    <subcellularLocation>
        <location evidence="2">Nucleus</location>
    </subcellularLocation>
</comment>
<feature type="domain" description="Peptidase M14" evidence="23">
    <location>
        <begin position="337"/>
        <end position="663"/>
    </location>
</feature>
<comment type="caution">
    <text evidence="24">The sequence shown here is derived from an EMBL/GenBank/DDBJ whole genome shotgun (WGS) entry which is preliminary data.</text>
</comment>
<organism evidence="24 25">
    <name type="scientific">Edaphochlamys debaryana</name>
    <dbReference type="NCBI Taxonomy" id="47281"/>
    <lineage>
        <taxon>Eukaryota</taxon>
        <taxon>Viridiplantae</taxon>
        <taxon>Chlorophyta</taxon>
        <taxon>core chlorophytes</taxon>
        <taxon>Chlorophyceae</taxon>
        <taxon>CS clade</taxon>
        <taxon>Chlamydomonadales</taxon>
        <taxon>Chlamydomonadales incertae sedis</taxon>
        <taxon>Edaphochlamys</taxon>
    </lineage>
</organism>
<dbReference type="CDD" id="cd06236">
    <property type="entry name" value="M14_AGBL5_like"/>
    <property type="match status" value="1"/>
</dbReference>
<keyword evidence="13" id="KW-0539">Nucleus</keyword>
<evidence type="ECO:0000256" key="8">
    <source>
        <dbReference type="ARBA" id="ARBA00022723"/>
    </source>
</evidence>
<comment type="catalytic activity">
    <reaction evidence="20">
        <text>gamma-L-glutamyl-L-glutamyl-[protein] + H2O = L-glutamyl-[protein] + L-glutamate</text>
        <dbReference type="Rhea" id="RHEA:60152"/>
        <dbReference type="Rhea" id="RHEA-COMP:10208"/>
        <dbReference type="Rhea" id="RHEA-COMP:15517"/>
        <dbReference type="ChEBI" id="CHEBI:15377"/>
        <dbReference type="ChEBI" id="CHEBI:29973"/>
        <dbReference type="ChEBI" id="CHEBI:29985"/>
        <dbReference type="ChEBI" id="CHEBI:143622"/>
    </reaction>
    <physiologicalReaction direction="left-to-right" evidence="20">
        <dbReference type="Rhea" id="RHEA:60153"/>
    </physiologicalReaction>
</comment>
<feature type="compositionally biased region" description="Low complexity" evidence="22">
    <location>
        <begin position="187"/>
        <end position="215"/>
    </location>
</feature>
<feature type="region of interest" description="Disordered" evidence="22">
    <location>
        <begin position="765"/>
        <end position="810"/>
    </location>
</feature>
<evidence type="ECO:0000313" key="25">
    <source>
        <dbReference type="Proteomes" id="UP000612055"/>
    </source>
</evidence>
<accession>A0A835YDK3</accession>
<proteinExistence type="inferred from homology"/>
<feature type="compositionally biased region" description="Low complexity" evidence="22">
    <location>
        <begin position="315"/>
        <end position="331"/>
    </location>
</feature>
<dbReference type="InterPro" id="IPR034286">
    <property type="entry name" value="M14_AGBL5-like"/>
</dbReference>
<dbReference type="SUPFAM" id="SSF53187">
    <property type="entry name" value="Zn-dependent exopeptidases"/>
    <property type="match status" value="1"/>
</dbReference>
<evidence type="ECO:0000256" key="5">
    <source>
        <dbReference type="ARBA" id="ARBA00005988"/>
    </source>
</evidence>
<dbReference type="GO" id="GO:0004181">
    <property type="term" value="F:metallocarboxypeptidase activity"/>
    <property type="evidence" value="ECO:0007669"/>
    <property type="project" value="InterPro"/>
</dbReference>
<evidence type="ECO:0000256" key="10">
    <source>
        <dbReference type="ARBA" id="ARBA00022833"/>
    </source>
</evidence>
<evidence type="ECO:0000256" key="2">
    <source>
        <dbReference type="ARBA" id="ARBA00004123"/>
    </source>
</evidence>
<dbReference type="GO" id="GO:0008270">
    <property type="term" value="F:zinc ion binding"/>
    <property type="evidence" value="ECO:0007669"/>
    <property type="project" value="InterPro"/>
</dbReference>
<keyword evidence="12" id="KW-0206">Cytoskeleton</keyword>
<feature type="compositionally biased region" description="Low complexity" evidence="22">
    <location>
        <begin position="947"/>
        <end position="960"/>
    </location>
</feature>
<evidence type="ECO:0000256" key="16">
    <source>
        <dbReference type="ARBA" id="ARBA00024627"/>
    </source>
</evidence>
<gene>
    <name evidence="24" type="ORF">HYH03_003082</name>
</gene>
<evidence type="ECO:0000256" key="13">
    <source>
        <dbReference type="ARBA" id="ARBA00023242"/>
    </source>
</evidence>
<name>A0A835YDK3_9CHLO</name>
<reference evidence="24" key="1">
    <citation type="journal article" date="2020" name="bioRxiv">
        <title>Comparative genomics of Chlamydomonas.</title>
        <authorList>
            <person name="Craig R.J."/>
            <person name="Hasan A.R."/>
            <person name="Ness R.W."/>
            <person name="Keightley P.D."/>
        </authorList>
    </citation>
    <scope>NUCLEOTIDE SEQUENCE</scope>
    <source>
        <strain evidence="24">CCAP 11/70</strain>
    </source>
</reference>